<evidence type="ECO:0000256" key="5">
    <source>
        <dbReference type="ARBA" id="ARBA00022741"/>
    </source>
</evidence>
<evidence type="ECO:0000256" key="10">
    <source>
        <dbReference type="SAM" id="Phobius"/>
    </source>
</evidence>
<feature type="transmembrane region" description="Helical" evidence="10">
    <location>
        <begin position="84"/>
        <end position="101"/>
    </location>
</feature>
<sequence length="382" mass="40230">MTSASPSRLPQRHGRGGGGLALLTILVQTIGTMLAARGQEAQLNLLGYALLIGGGMLVSARHSSPRLTALAVGGVTVAYHVLDYPRGPTFMAAIVTAVALIRAGRHKLLGLTAIACMIAWIVLAEATFAQGLTLAAWVFGLAVVLEVVLGVGRLAAGAMREQRRAQQEKQRRQASEERLRIAQELHDVLGHHLSLINVRAGVGRHLMDRQPEQARAALDTIKDASAEALREVQSVLNALYPTGQNAPRAPQPGLDRLDQLTVDAGLPVHTIVTGQPRALPAEIDRAGYRIVQEALTNVRRHAGLGATATITLDYTPPEAMLVQVRDDGGGQGPIIEPAAEGNGISGMRERATTLGGSLIAEPMPGGGWQVSAMLPTTAVESS</sequence>
<evidence type="ECO:0000313" key="13">
    <source>
        <dbReference type="EMBL" id="GIH02036.1"/>
    </source>
</evidence>
<reference evidence="13" key="1">
    <citation type="submission" date="2021-01" db="EMBL/GenBank/DDBJ databases">
        <title>Whole genome shotgun sequence of Rhizocola hellebori NBRC 109834.</title>
        <authorList>
            <person name="Komaki H."/>
            <person name="Tamura T."/>
        </authorList>
    </citation>
    <scope>NUCLEOTIDE SEQUENCE</scope>
    <source>
        <strain evidence="13">NBRC 109834</strain>
    </source>
</reference>
<evidence type="ECO:0000256" key="2">
    <source>
        <dbReference type="ARBA" id="ARBA00012438"/>
    </source>
</evidence>
<dbReference type="GO" id="GO:0016020">
    <property type="term" value="C:membrane"/>
    <property type="evidence" value="ECO:0007669"/>
    <property type="project" value="InterPro"/>
</dbReference>
<dbReference type="Pfam" id="PF02518">
    <property type="entry name" value="HATPase_c"/>
    <property type="match status" value="1"/>
</dbReference>
<feature type="coiled-coil region" evidence="9">
    <location>
        <begin position="158"/>
        <end position="185"/>
    </location>
</feature>
<dbReference type="EC" id="2.7.13.3" evidence="2"/>
<dbReference type="InterPro" id="IPR011712">
    <property type="entry name" value="Sig_transdc_His_kin_sub3_dim/P"/>
</dbReference>
<dbReference type="AlphaFoldDB" id="A0A8J3VCY8"/>
<dbReference type="EMBL" id="BONY01000001">
    <property type="protein sequence ID" value="GIH02036.1"/>
    <property type="molecule type" value="Genomic_DNA"/>
</dbReference>
<evidence type="ECO:0000256" key="1">
    <source>
        <dbReference type="ARBA" id="ARBA00000085"/>
    </source>
</evidence>
<evidence type="ECO:0000256" key="8">
    <source>
        <dbReference type="ARBA" id="ARBA00023012"/>
    </source>
</evidence>
<evidence type="ECO:0000256" key="4">
    <source>
        <dbReference type="ARBA" id="ARBA00022679"/>
    </source>
</evidence>
<proteinExistence type="predicted"/>
<dbReference type="PANTHER" id="PTHR24421">
    <property type="entry name" value="NITRATE/NITRITE SENSOR PROTEIN NARX-RELATED"/>
    <property type="match status" value="1"/>
</dbReference>
<dbReference type="Proteomes" id="UP000612899">
    <property type="component" value="Unassembled WGS sequence"/>
</dbReference>
<evidence type="ECO:0000259" key="11">
    <source>
        <dbReference type="Pfam" id="PF02518"/>
    </source>
</evidence>
<feature type="transmembrane region" description="Helical" evidence="10">
    <location>
        <begin position="45"/>
        <end position="64"/>
    </location>
</feature>
<feature type="transmembrane region" description="Helical" evidence="10">
    <location>
        <begin position="108"/>
        <end position="128"/>
    </location>
</feature>
<keyword evidence="7" id="KW-0067">ATP-binding</keyword>
<keyword evidence="6 13" id="KW-0418">Kinase</keyword>
<evidence type="ECO:0000256" key="3">
    <source>
        <dbReference type="ARBA" id="ARBA00022553"/>
    </source>
</evidence>
<keyword evidence="5" id="KW-0547">Nucleotide-binding</keyword>
<comment type="catalytic activity">
    <reaction evidence="1">
        <text>ATP + protein L-histidine = ADP + protein N-phospho-L-histidine.</text>
        <dbReference type="EC" id="2.7.13.3"/>
    </reaction>
</comment>
<dbReference type="SUPFAM" id="SSF55874">
    <property type="entry name" value="ATPase domain of HSP90 chaperone/DNA topoisomerase II/histidine kinase"/>
    <property type="match status" value="1"/>
</dbReference>
<dbReference type="InterPro" id="IPR003594">
    <property type="entry name" value="HATPase_dom"/>
</dbReference>
<accession>A0A8J3VCY8</accession>
<dbReference type="CDD" id="cd16917">
    <property type="entry name" value="HATPase_UhpB-NarQ-NarX-like"/>
    <property type="match status" value="1"/>
</dbReference>
<comment type="caution">
    <text evidence="13">The sequence shown here is derived from an EMBL/GenBank/DDBJ whole genome shotgun (WGS) entry which is preliminary data.</text>
</comment>
<feature type="transmembrane region" description="Helical" evidence="10">
    <location>
        <begin position="134"/>
        <end position="156"/>
    </location>
</feature>
<evidence type="ECO:0000256" key="7">
    <source>
        <dbReference type="ARBA" id="ARBA00022840"/>
    </source>
</evidence>
<dbReference type="InterPro" id="IPR050482">
    <property type="entry name" value="Sensor_HK_TwoCompSys"/>
</dbReference>
<feature type="domain" description="Signal transduction histidine kinase subgroup 3 dimerisation and phosphoacceptor" evidence="12">
    <location>
        <begin position="177"/>
        <end position="242"/>
    </location>
</feature>
<dbReference type="GO" id="GO:0000155">
    <property type="term" value="F:phosphorelay sensor kinase activity"/>
    <property type="evidence" value="ECO:0007669"/>
    <property type="project" value="InterPro"/>
</dbReference>
<keyword evidence="3" id="KW-0597">Phosphoprotein</keyword>
<keyword evidence="10" id="KW-0812">Transmembrane</keyword>
<evidence type="ECO:0000256" key="6">
    <source>
        <dbReference type="ARBA" id="ARBA00022777"/>
    </source>
</evidence>
<feature type="domain" description="Histidine kinase/HSP90-like ATPase" evidence="11">
    <location>
        <begin position="288"/>
        <end position="376"/>
    </location>
</feature>
<keyword evidence="10" id="KW-1133">Transmembrane helix</keyword>
<protein>
    <recommendedName>
        <fullName evidence="2">histidine kinase</fullName>
        <ecNumber evidence="2">2.7.13.3</ecNumber>
    </recommendedName>
</protein>
<organism evidence="13 14">
    <name type="scientific">Rhizocola hellebori</name>
    <dbReference type="NCBI Taxonomy" id="1392758"/>
    <lineage>
        <taxon>Bacteria</taxon>
        <taxon>Bacillati</taxon>
        <taxon>Actinomycetota</taxon>
        <taxon>Actinomycetes</taxon>
        <taxon>Micromonosporales</taxon>
        <taxon>Micromonosporaceae</taxon>
        <taxon>Rhizocola</taxon>
    </lineage>
</organism>
<dbReference type="InterPro" id="IPR036890">
    <property type="entry name" value="HATPase_C_sf"/>
</dbReference>
<feature type="transmembrane region" description="Helical" evidence="10">
    <location>
        <begin position="20"/>
        <end position="38"/>
    </location>
</feature>
<dbReference type="Pfam" id="PF07730">
    <property type="entry name" value="HisKA_3"/>
    <property type="match status" value="1"/>
</dbReference>
<dbReference type="Gene3D" id="3.30.565.10">
    <property type="entry name" value="Histidine kinase-like ATPase, C-terminal domain"/>
    <property type="match status" value="1"/>
</dbReference>
<evidence type="ECO:0000259" key="12">
    <source>
        <dbReference type="Pfam" id="PF07730"/>
    </source>
</evidence>
<keyword evidence="4" id="KW-0808">Transferase</keyword>
<keyword evidence="8" id="KW-0902">Two-component regulatory system</keyword>
<keyword evidence="9" id="KW-0175">Coiled coil</keyword>
<evidence type="ECO:0000256" key="9">
    <source>
        <dbReference type="SAM" id="Coils"/>
    </source>
</evidence>
<dbReference type="PANTHER" id="PTHR24421:SF10">
    <property type="entry name" value="NITRATE_NITRITE SENSOR PROTEIN NARQ"/>
    <property type="match status" value="1"/>
</dbReference>
<dbReference type="GO" id="GO:0005524">
    <property type="term" value="F:ATP binding"/>
    <property type="evidence" value="ECO:0007669"/>
    <property type="project" value="UniProtKB-KW"/>
</dbReference>
<keyword evidence="14" id="KW-1185">Reference proteome</keyword>
<gene>
    <name evidence="13" type="ORF">Rhe02_01030</name>
</gene>
<name>A0A8J3VCY8_9ACTN</name>
<dbReference type="RefSeq" id="WP_239123124.1">
    <property type="nucleotide sequence ID" value="NZ_BONY01000001.1"/>
</dbReference>
<dbReference type="GO" id="GO:0046983">
    <property type="term" value="F:protein dimerization activity"/>
    <property type="evidence" value="ECO:0007669"/>
    <property type="project" value="InterPro"/>
</dbReference>
<dbReference type="Gene3D" id="1.20.5.1930">
    <property type="match status" value="1"/>
</dbReference>
<evidence type="ECO:0000313" key="14">
    <source>
        <dbReference type="Proteomes" id="UP000612899"/>
    </source>
</evidence>
<keyword evidence="10" id="KW-0472">Membrane</keyword>